<comment type="caution">
    <text evidence="2">The sequence shown here is derived from an EMBL/GenBank/DDBJ whole genome shotgun (WGS) entry which is preliminary data.</text>
</comment>
<dbReference type="EMBL" id="SWFT01000064">
    <property type="protein sequence ID" value="KAA8904122.1"/>
    <property type="molecule type" value="Genomic_DNA"/>
</dbReference>
<evidence type="ECO:0000313" key="2">
    <source>
        <dbReference type="EMBL" id="KAA8904122.1"/>
    </source>
</evidence>
<proteinExistence type="predicted"/>
<dbReference type="VEuPathDB" id="FungiDB:DIURU_002074"/>
<keyword evidence="1" id="KW-0472">Membrane</keyword>
<feature type="transmembrane region" description="Helical" evidence="1">
    <location>
        <begin position="21"/>
        <end position="42"/>
    </location>
</feature>
<reference evidence="2 3" key="1">
    <citation type="submission" date="2019-07" db="EMBL/GenBank/DDBJ databases">
        <title>Genome assembly of two rare yeast pathogens: Diutina rugosa and Trichomonascus ciferrii.</title>
        <authorList>
            <person name="Mixao V."/>
            <person name="Saus E."/>
            <person name="Hansen A."/>
            <person name="Lass-Flor C."/>
            <person name="Gabaldon T."/>
        </authorList>
    </citation>
    <scope>NUCLEOTIDE SEQUENCE [LARGE SCALE GENOMIC DNA]</scope>
    <source>
        <strain evidence="2 3">CBS 613</strain>
    </source>
</reference>
<keyword evidence="1" id="KW-0812">Transmembrane</keyword>
<name>A0A642URY1_DIURU</name>
<accession>A0A642URY1</accession>
<feature type="transmembrane region" description="Helical" evidence="1">
    <location>
        <begin position="54"/>
        <end position="78"/>
    </location>
</feature>
<evidence type="ECO:0000256" key="1">
    <source>
        <dbReference type="SAM" id="Phobius"/>
    </source>
</evidence>
<evidence type="ECO:0000313" key="3">
    <source>
        <dbReference type="Proteomes" id="UP000449547"/>
    </source>
</evidence>
<dbReference type="Proteomes" id="UP000449547">
    <property type="component" value="Unassembled WGS sequence"/>
</dbReference>
<dbReference type="GeneID" id="54780725"/>
<feature type="transmembrane region" description="Helical" evidence="1">
    <location>
        <begin position="98"/>
        <end position="127"/>
    </location>
</feature>
<dbReference type="AlphaFoldDB" id="A0A642URY1"/>
<keyword evidence="1" id="KW-1133">Transmembrane helix</keyword>
<dbReference type="RefSeq" id="XP_034013207.1">
    <property type="nucleotide sequence ID" value="XM_034154686.1"/>
</dbReference>
<keyword evidence="3" id="KW-1185">Reference proteome</keyword>
<evidence type="ECO:0008006" key="4">
    <source>
        <dbReference type="Google" id="ProtNLM"/>
    </source>
</evidence>
<protein>
    <recommendedName>
        <fullName evidence="4">MARVEL domain-containing protein</fullName>
    </recommendedName>
</protein>
<sequence>MAATIEANYQRHGFSFSYADLALATSVVSITMAIVVPIMMWSDWESISVASVGLFLDFCTLALWIATLVTMSIFYGAHSCDDSQITLYGQLPSNLCRIGRSVIGLSAAQLAFAIVACCMGIITVIMVARAKSYKGEKVDGDTTLETI</sequence>
<organism evidence="2 3">
    <name type="scientific">Diutina rugosa</name>
    <name type="common">Yeast</name>
    <name type="synonym">Candida rugosa</name>
    <dbReference type="NCBI Taxonomy" id="5481"/>
    <lineage>
        <taxon>Eukaryota</taxon>
        <taxon>Fungi</taxon>
        <taxon>Dikarya</taxon>
        <taxon>Ascomycota</taxon>
        <taxon>Saccharomycotina</taxon>
        <taxon>Pichiomycetes</taxon>
        <taxon>Debaryomycetaceae</taxon>
        <taxon>Diutina</taxon>
    </lineage>
</organism>
<gene>
    <name evidence="2" type="ORF">DIURU_002074</name>
</gene>